<proteinExistence type="predicted"/>
<accession>U1N3Q7</accession>
<evidence type="ECO:0000313" key="2">
    <source>
        <dbReference type="Proteomes" id="UP000030649"/>
    </source>
</evidence>
<dbReference type="Pfam" id="PF19106">
    <property type="entry name" value="DUF5793"/>
    <property type="match status" value="1"/>
</dbReference>
<name>U1N3Q7_9EURY</name>
<organism evidence="1 2">
    <name type="scientific">Haloquadratum walsbyi J07HQW1</name>
    <dbReference type="NCBI Taxonomy" id="1238424"/>
    <lineage>
        <taxon>Archaea</taxon>
        <taxon>Methanobacteriati</taxon>
        <taxon>Methanobacteriota</taxon>
        <taxon>Stenosarchaea group</taxon>
        <taxon>Halobacteria</taxon>
        <taxon>Halobacteriales</taxon>
        <taxon>Haloferacaceae</taxon>
        <taxon>Haloquadratum</taxon>
    </lineage>
</organism>
<dbReference type="HOGENOM" id="CLU_1656846_0_0_2"/>
<dbReference type="AlphaFoldDB" id="U1N3Q7"/>
<gene>
    <name evidence="1" type="ORF">J07HQW1_01039</name>
</gene>
<evidence type="ECO:0000313" key="1">
    <source>
        <dbReference type="EMBL" id="ERG91008.1"/>
    </source>
</evidence>
<protein>
    <submittedName>
        <fullName evidence="1">Uncharacterized protein</fullName>
    </submittedName>
</protein>
<reference evidence="1 2" key="1">
    <citation type="journal article" date="2013" name="PLoS ONE">
        <title>Assembly-driven community genomics of a hypersaline microbial ecosystem.</title>
        <authorList>
            <person name="Podell S."/>
            <person name="Ugalde J.A."/>
            <person name="Narasingarao P."/>
            <person name="Banfield J.F."/>
            <person name="Heidelberg K.B."/>
            <person name="Allen E.E."/>
        </authorList>
    </citation>
    <scope>NUCLEOTIDE SEQUENCE [LARGE SCALE GENOMIC DNA]</scope>
    <source>
        <strain evidence="2">J07HQW1</strain>
    </source>
</reference>
<dbReference type="Proteomes" id="UP000030649">
    <property type="component" value="Unassembled WGS sequence"/>
</dbReference>
<dbReference type="EMBL" id="KE356560">
    <property type="protein sequence ID" value="ERG91008.1"/>
    <property type="molecule type" value="Genomic_DNA"/>
</dbReference>
<dbReference type="InterPro" id="IPR043811">
    <property type="entry name" value="DUF5793"/>
</dbReference>
<sequence length="178" mass="20121">MRVNERYVHTHPSQIKKYGMRRDYFELDVTDVAWVDNDTDPREPQVRIDFDGPTDVLESQLTDPNGEYLDADETDVAFRLQGSVDDPDTSGVVSVTNRITGDFILELNESADSVLSFIRAAREYGHDASVDTEGGRYRVELYIEGTEAVVYHKETFLVYDADGKLLRSHSLIPSGVEL</sequence>